<keyword evidence="5" id="KW-0221">Differentiation</keyword>
<evidence type="ECO:0000256" key="6">
    <source>
        <dbReference type="ARBA" id="ARBA00022871"/>
    </source>
</evidence>
<feature type="compositionally biased region" description="Pro residues" evidence="7">
    <location>
        <begin position="1"/>
        <end position="19"/>
    </location>
</feature>
<evidence type="ECO:0000256" key="4">
    <source>
        <dbReference type="ARBA" id="ARBA00022553"/>
    </source>
</evidence>
<keyword evidence="9" id="KW-1185">Reference proteome</keyword>
<dbReference type="GO" id="GO:0007283">
    <property type="term" value="P:spermatogenesis"/>
    <property type="evidence" value="ECO:0007669"/>
    <property type="project" value="UniProtKB-KW"/>
</dbReference>
<name>A0A8R2G911_BOMMO</name>
<evidence type="ECO:0000256" key="7">
    <source>
        <dbReference type="SAM" id="MobiDB-lite"/>
    </source>
</evidence>
<dbReference type="GeneID" id="101742488"/>
<sequence length="148" mass="16880">MVCDGPDPPENNPHELSPPPRHDLLMNGPQVEDSDDENEYVGYEPLPQGPEISYSDQDLEEDDQDTEQPPNNIPPIESVEVVLTREVWNTPRNNDPIQMDSERAQQVMSAMANFSLPQTSIPEWARSISEDQWKRTLNEQIQKIKSNS</sequence>
<evidence type="ECO:0000313" key="8">
    <source>
        <dbReference type="EnsemblMetazoa" id="XP_012544470.1"/>
    </source>
</evidence>
<evidence type="ECO:0000256" key="3">
    <source>
        <dbReference type="ARBA" id="ARBA00022473"/>
    </source>
</evidence>
<dbReference type="Proteomes" id="UP000005204">
    <property type="component" value="Unassembled WGS sequence"/>
</dbReference>
<keyword evidence="3" id="KW-0217">Developmental protein</keyword>
<evidence type="ECO:0000256" key="5">
    <source>
        <dbReference type="ARBA" id="ARBA00022782"/>
    </source>
</evidence>
<feature type="region of interest" description="Disordered" evidence="7">
    <location>
        <begin position="1"/>
        <end position="76"/>
    </location>
</feature>
<dbReference type="Pfam" id="PF06910">
    <property type="entry name" value="MEA1"/>
    <property type="match status" value="1"/>
</dbReference>
<protein>
    <recommendedName>
        <fullName evidence="2">Male-enhanced antigen 1</fullName>
    </recommendedName>
</protein>
<dbReference type="AlphaFoldDB" id="A0A8R2G911"/>
<dbReference type="GO" id="GO:0030154">
    <property type="term" value="P:cell differentiation"/>
    <property type="evidence" value="ECO:0007669"/>
    <property type="project" value="UniProtKB-KW"/>
</dbReference>
<dbReference type="PANTHER" id="PTHR17005">
    <property type="entry name" value="MALE-ENHANCED ANTIGEN-1"/>
    <property type="match status" value="1"/>
</dbReference>
<accession>A0A8R2G911</accession>
<evidence type="ECO:0000256" key="2">
    <source>
        <dbReference type="ARBA" id="ARBA00022245"/>
    </source>
</evidence>
<reference evidence="9" key="1">
    <citation type="journal article" date="2008" name="Insect Biochem. Mol. Biol.">
        <title>The genome of a lepidopteran model insect, the silkworm Bombyx mori.</title>
        <authorList>
            <consortium name="International Silkworm Genome Consortium"/>
        </authorList>
    </citation>
    <scope>NUCLEOTIDE SEQUENCE [LARGE SCALE GENOMIC DNA]</scope>
    <source>
        <strain evidence="9">p50T</strain>
    </source>
</reference>
<evidence type="ECO:0000313" key="9">
    <source>
        <dbReference type="Proteomes" id="UP000005204"/>
    </source>
</evidence>
<proteinExistence type="predicted"/>
<dbReference type="EnsemblMetazoa" id="XM_021346863.2">
    <property type="protein sequence ID" value="XP_021202538.1"/>
    <property type="gene ID" value="LOC101742488"/>
</dbReference>
<dbReference type="KEGG" id="bmor:101742488"/>
<evidence type="ECO:0000256" key="1">
    <source>
        <dbReference type="ARBA" id="ARBA00002540"/>
    </source>
</evidence>
<reference evidence="8" key="2">
    <citation type="submission" date="2022-06" db="UniProtKB">
        <authorList>
            <consortium name="EnsemblMetazoa"/>
        </authorList>
    </citation>
    <scope>IDENTIFICATION</scope>
    <source>
        <strain evidence="8">p50T (Dazao)</strain>
    </source>
</reference>
<dbReference type="EnsemblMetazoa" id="XM_012689016.3">
    <property type="protein sequence ID" value="XP_012544470.1"/>
    <property type="gene ID" value="LOC101742488"/>
</dbReference>
<keyword evidence="4" id="KW-0597">Phosphoprotein</keyword>
<dbReference type="RefSeq" id="XP_012544470.1">
    <property type="nucleotide sequence ID" value="XM_012689016.4"/>
</dbReference>
<feature type="compositionally biased region" description="Acidic residues" evidence="7">
    <location>
        <begin position="57"/>
        <end position="66"/>
    </location>
</feature>
<dbReference type="InterPro" id="IPR009685">
    <property type="entry name" value="MEA1"/>
</dbReference>
<dbReference type="RefSeq" id="XP_062527546.1">
    <property type="nucleotide sequence ID" value="XM_062671562.1"/>
</dbReference>
<comment type="function">
    <text evidence="1">May play an important role in spermatogenesis and/or testis development.</text>
</comment>
<keyword evidence="6" id="KW-0744">Spermatogenesis</keyword>
<organism evidence="8 9">
    <name type="scientific">Bombyx mori</name>
    <name type="common">Silk moth</name>
    <dbReference type="NCBI Taxonomy" id="7091"/>
    <lineage>
        <taxon>Eukaryota</taxon>
        <taxon>Metazoa</taxon>
        <taxon>Ecdysozoa</taxon>
        <taxon>Arthropoda</taxon>
        <taxon>Hexapoda</taxon>
        <taxon>Insecta</taxon>
        <taxon>Pterygota</taxon>
        <taxon>Neoptera</taxon>
        <taxon>Endopterygota</taxon>
        <taxon>Lepidoptera</taxon>
        <taxon>Glossata</taxon>
        <taxon>Ditrysia</taxon>
        <taxon>Bombycoidea</taxon>
        <taxon>Bombycidae</taxon>
        <taxon>Bombycinae</taxon>
        <taxon>Bombyx</taxon>
    </lineage>
</organism>